<evidence type="ECO:0000256" key="12">
    <source>
        <dbReference type="ARBA" id="ARBA00022932"/>
    </source>
</evidence>
<accession>A0A098GMH0</accession>
<dbReference type="FunFam" id="3.30.420.10:FF:000012">
    <property type="entry name" value="DNA polymerase III subunit epsilon"/>
    <property type="match status" value="1"/>
</dbReference>
<dbReference type="SUPFAM" id="SSF53098">
    <property type="entry name" value="Ribonuclease H-like"/>
    <property type="match status" value="1"/>
</dbReference>
<dbReference type="RefSeq" id="WP_060757983.1">
    <property type="nucleotide sequence ID" value="NZ_CCXQ01000145.1"/>
</dbReference>
<evidence type="ECO:0000259" key="21">
    <source>
        <dbReference type="SMART" id="SM00479"/>
    </source>
</evidence>
<feature type="binding site" evidence="19">
    <location>
        <position position="9"/>
    </location>
    <ligand>
        <name>a divalent metal cation</name>
        <dbReference type="ChEBI" id="CHEBI:60240"/>
        <label>1</label>
        <note>catalytic</note>
    </ligand>
</feature>
<keyword evidence="8 19" id="KW-0479">Metal-binding</keyword>
<evidence type="ECO:0000256" key="18">
    <source>
        <dbReference type="PIRSR" id="PIRSR606309-2"/>
    </source>
</evidence>
<feature type="binding site" evidence="18">
    <location>
        <position position="11"/>
    </location>
    <ligand>
        <name>substrate</name>
    </ligand>
</feature>
<dbReference type="InterPro" id="IPR006054">
    <property type="entry name" value="DnaQ"/>
</dbReference>
<dbReference type="GO" id="GO:0045004">
    <property type="term" value="P:DNA replication proofreading"/>
    <property type="evidence" value="ECO:0007669"/>
    <property type="project" value="TreeGrafter"/>
</dbReference>
<dbReference type="GO" id="GO:0046872">
    <property type="term" value="F:metal ion binding"/>
    <property type="evidence" value="ECO:0007669"/>
    <property type="project" value="UniProtKB-KW"/>
</dbReference>
<dbReference type="AlphaFoldDB" id="A0A098GMH0"/>
<evidence type="ECO:0000256" key="15">
    <source>
        <dbReference type="ARBA" id="ARBA00026073"/>
    </source>
</evidence>
<dbReference type="EC" id="2.7.7.7" evidence="2 20"/>
<comment type="catalytic activity">
    <reaction evidence="16 20">
        <text>DNA(n) + a 2'-deoxyribonucleoside 5'-triphosphate = DNA(n+1) + diphosphate</text>
        <dbReference type="Rhea" id="RHEA:22508"/>
        <dbReference type="Rhea" id="RHEA-COMP:17339"/>
        <dbReference type="Rhea" id="RHEA-COMP:17340"/>
        <dbReference type="ChEBI" id="CHEBI:33019"/>
        <dbReference type="ChEBI" id="CHEBI:61560"/>
        <dbReference type="ChEBI" id="CHEBI:173112"/>
        <dbReference type="EC" id="2.7.7.7"/>
    </reaction>
</comment>
<comment type="subunit">
    <text evidence="15 20">DNA polymerase III contains a core (composed of alpha, epsilon and theta chains) that associates with a tau subunit. This core dimerizes to form the POLIII' complex. PolIII' associates with the gamma complex (composed of gamma, delta, delta', psi and chi chains) and with the beta chain to form the complete DNA polymerase III complex.</text>
</comment>
<evidence type="ECO:0000256" key="1">
    <source>
        <dbReference type="ARBA" id="ARBA00001936"/>
    </source>
</evidence>
<feature type="binding site" evidence="18">
    <location>
        <position position="157"/>
    </location>
    <ligand>
        <name>substrate</name>
    </ligand>
</feature>
<evidence type="ECO:0000256" key="6">
    <source>
        <dbReference type="ARBA" id="ARBA00022705"/>
    </source>
</evidence>
<comment type="cofactor">
    <cofactor evidence="1 20">
        <name>Mn(2+)</name>
        <dbReference type="ChEBI" id="CHEBI:29035"/>
    </cofactor>
</comment>
<feature type="binding site" evidence="19">
    <location>
        <position position="157"/>
    </location>
    <ligand>
        <name>a divalent metal cation</name>
        <dbReference type="ChEBI" id="CHEBI:60240"/>
        <label>1</label>
        <note>catalytic</note>
    </ligand>
</feature>
<comment type="cofactor">
    <cofactor evidence="19">
        <name>Mg(2+)</name>
        <dbReference type="ChEBI" id="CHEBI:18420"/>
    </cofactor>
    <cofactor evidence="19">
        <name>Mn(2+)</name>
        <dbReference type="ChEBI" id="CHEBI:29035"/>
    </cofactor>
    <text evidence="19">Binds 2 divalent metal cations. Magnesium or manganese.</text>
</comment>
<comment type="function">
    <text evidence="14 20">DNA polymerase III is a complex, multichain enzyme responsible for most of the replicative synthesis in bacteria. The epsilon subunit contain the editing function and is a proofreading 3'-5' exonuclease.</text>
</comment>
<dbReference type="GO" id="GO:0003887">
    <property type="term" value="F:DNA-directed DNA polymerase activity"/>
    <property type="evidence" value="ECO:0007669"/>
    <property type="project" value="UniProtKB-KW"/>
</dbReference>
<dbReference type="InterPro" id="IPR006309">
    <property type="entry name" value="DnaQ_proteo"/>
</dbReference>
<evidence type="ECO:0000256" key="19">
    <source>
        <dbReference type="PIRSR" id="PIRSR606309-3"/>
    </source>
</evidence>
<dbReference type="GO" id="GO:0008408">
    <property type="term" value="F:3'-5' exonuclease activity"/>
    <property type="evidence" value="ECO:0007669"/>
    <property type="project" value="TreeGrafter"/>
</dbReference>
<keyword evidence="10 20" id="KW-0269">Exonuclease</keyword>
<keyword evidence="11 19" id="KW-0460">Magnesium</keyword>
<keyword evidence="4 20" id="KW-0808">Transferase</keyword>
<keyword evidence="12 20" id="KW-0239">DNA-directed DNA polymerase</keyword>
<dbReference type="NCBIfam" id="TIGR00573">
    <property type="entry name" value="dnaq"/>
    <property type="match status" value="1"/>
</dbReference>
<reference evidence="22 23" key="1">
    <citation type="submission" date="2014-09" db="EMBL/GenBank/DDBJ databases">
        <authorList>
            <person name="Loux Valentin"/>
            <person name="Dugat Thibaut"/>
        </authorList>
    </citation>
    <scope>NUCLEOTIDE SEQUENCE [LARGE SCALE GENOMIC DNA]</scope>
    <source>
        <strain evidence="22 23">BOV-10_179</strain>
    </source>
</reference>
<evidence type="ECO:0000256" key="8">
    <source>
        <dbReference type="ARBA" id="ARBA00022723"/>
    </source>
</evidence>
<dbReference type="NCBIfam" id="TIGR01406">
    <property type="entry name" value="dnaQ_proteo"/>
    <property type="match status" value="1"/>
</dbReference>
<feature type="active site" description="Proton acceptor" evidence="17">
    <location>
        <position position="152"/>
    </location>
</feature>
<evidence type="ECO:0000256" key="9">
    <source>
        <dbReference type="ARBA" id="ARBA00022801"/>
    </source>
</evidence>
<evidence type="ECO:0000256" key="10">
    <source>
        <dbReference type="ARBA" id="ARBA00022839"/>
    </source>
</evidence>
<dbReference type="InterPro" id="IPR013520">
    <property type="entry name" value="Ribonucl_H"/>
</dbReference>
<feature type="binding site" evidence="18">
    <location>
        <position position="9"/>
    </location>
    <ligand>
        <name>substrate</name>
    </ligand>
</feature>
<evidence type="ECO:0000256" key="11">
    <source>
        <dbReference type="ARBA" id="ARBA00022842"/>
    </source>
</evidence>
<evidence type="ECO:0000256" key="17">
    <source>
        <dbReference type="PIRSR" id="PIRSR606309-1"/>
    </source>
</evidence>
<evidence type="ECO:0000256" key="4">
    <source>
        <dbReference type="ARBA" id="ARBA00022679"/>
    </source>
</evidence>
<dbReference type="GO" id="GO:0005829">
    <property type="term" value="C:cytosol"/>
    <property type="evidence" value="ECO:0007669"/>
    <property type="project" value="TreeGrafter"/>
</dbReference>
<evidence type="ECO:0000256" key="20">
    <source>
        <dbReference type="RuleBase" id="RU364087"/>
    </source>
</evidence>
<dbReference type="EMBL" id="CCXQ01000145">
    <property type="protein sequence ID" value="CEH11227.1"/>
    <property type="molecule type" value="Genomic_DNA"/>
</dbReference>
<keyword evidence="5 20" id="KW-0548">Nucleotidyltransferase</keyword>
<dbReference type="Pfam" id="PF00929">
    <property type="entry name" value="RNase_T"/>
    <property type="match status" value="1"/>
</dbReference>
<evidence type="ECO:0000256" key="16">
    <source>
        <dbReference type="ARBA" id="ARBA00049244"/>
    </source>
</evidence>
<dbReference type="CDD" id="cd06131">
    <property type="entry name" value="DNA_pol_III_epsilon_Ecoli_like"/>
    <property type="match status" value="1"/>
</dbReference>
<evidence type="ECO:0000256" key="7">
    <source>
        <dbReference type="ARBA" id="ARBA00022722"/>
    </source>
</evidence>
<protein>
    <recommendedName>
        <fullName evidence="3 20">DNA polymerase III subunit epsilon</fullName>
        <ecNumber evidence="2 20">2.7.7.7</ecNumber>
    </recommendedName>
</protein>
<evidence type="ECO:0000256" key="5">
    <source>
        <dbReference type="ARBA" id="ARBA00022695"/>
    </source>
</evidence>
<feature type="binding site" evidence="18">
    <location>
        <position position="59"/>
    </location>
    <ligand>
        <name>substrate</name>
    </ligand>
</feature>
<dbReference type="PANTHER" id="PTHR30231:SF41">
    <property type="entry name" value="DNA POLYMERASE III SUBUNIT EPSILON"/>
    <property type="match status" value="1"/>
</dbReference>
<dbReference type="NCBIfam" id="NF004316">
    <property type="entry name" value="PRK05711.1"/>
    <property type="match status" value="1"/>
</dbReference>
<feature type="domain" description="Exonuclease" evidence="21">
    <location>
        <begin position="4"/>
        <end position="174"/>
    </location>
</feature>
<feature type="binding site" evidence="19">
    <location>
        <position position="11"/>
    </location>
    <ligand>
        <name>a divalent metal cation</name>
        <dbReference type="ChEBI" id="CHEBI:60240"/>
        <label>1</label>
        <note>catalytic</note>
    </ligand>
</feature>
<keyword evidence="13 19" id="KW-0464">Manganese</keyword>
<organism evidence="22 23">
    <name type="scientific">Anaplasma phagocytophilum</name>
    <name type="common">Ehrlichia phagocytophila</name>
    <dbReference type="NCBI Taxonomy" id="948"/>
    <lineage>
        <taxon>Bacteria</taxon>
        <taxon>Pseudomonadati</taxon>
        <taxon>Pseudomonadota</taxon>
        <taxon>Alphaproteobacteria</taxon>
        <taxon>Rickettsiales</taxon>
        <taxon>Anaplasmataceae</taxon>
        <taxon>Anaplasma</taxon>
        <taxon>phagocytophilum group</taxon>
    </lineage>
</organism>
<dbReference type="Proteomes" id="UP000055047">
    <property type="component" value="Unassembled WGS sequence"/>
</dbReference>
<keyword evidence="7 20" id="KW-0540">Nuclease</keyword>
<evidence type="ECO:0000256" key="13">
    <source>
        <dbReference type="ARBA" id="ARBA00023211"/>
    </source>
</evidence>
<dbReference type="InterPro" id="IPR036397">
    <property type="entry name" value="RNaseH_sf"/>
</dbReference>
<name>A0A098GMH0_ANAPH</name>
<evidence type="ECO:0000256" key="3">
    <source>
        <dbReference type="ARBA" id="ARBA00020352"/>
    </source>
</evidence>
<sequence length="244" mass="28028">MKVREIVLDTETTGLDADGGDRIIEIGCVELVDYVMTGRVFHKYIDPERDISVAATRVHGITRESLIGMPKFAEVADELLDFLQDSALVIHNARFDMRFLEVEIERLSNKRAITNTIIDTLEMARKKFPGMPASLDALCKRFNISTQERKFHGALKDATLLARVYVELLEALQRRLVFSQEGDDSKQVSVIHDKAKRVVYPARTFTLSDEEKRLHRQTISKMKNPIWLMCFDEKEFFCNENISS</sequence>
<evidence type="ECO:0000256" key="14">
    <source>
        <dbReference type="ARBA" id="ARBA00025483"/>
    </source>
</evidence>
<evidence type="ECO:0000313" key="22">
    <source>
        <dbReference type="EMBL" id="CEH11227.1"/>
    </source>
</evidence>
<gene>
    <name evidence="20 22" type="primary">dnaQ</name>
    <name evidence="22" type="ORF">ANAPHAGO_00425</name>
</gene>
<dbReference type="Gene3D" id="3.30.420.10">
    <property type="entry name" value="Ribonuclease H-like superfamily/Ribonuclease H"/>
    <property type="match status" value="1"/>
</dbReference>
<dbReference type="PANTHER" id="PTHR30231">
    <property type="entry name" value="DNA POLYMERASE III SUBUNIT EPSILON"/>
    <property type="match status" value="1"/>
</dbReference>
<dbReference type="SMART" id="SM00479">
    <property type="entry name" value="EXOIII"/>
    <property type="match status" value="1"/>
</dbReference>
<dbReference type="InterPro" id="IPR012337">
    <property type="entry name" value="RNaseH-like_sf"/>
</dbReference>
<keyword evidence="6 20" id="KW-0235">DNA replication</keyword>
<proteinExistence type="predicted"/>
<evidence type="ECO:0000313" key="23">
    <source>
        <dbReference type="Proteomes" id="UP000055047"/>
    </source>
</evidence>
<dbReference type="GO" id="GO:0003677">
    <property type="term" value="F:DNA binding"/>
    <property type="evidence" value="ECO:0007669"/>
    <property type="project" value="InterPro"/>
</dbReference>
<evidence type="ECO:0000256" key="2">
    <source>
        <dbReference type="ARBA" id="ARBA00012417"/>
    </source>
</evidence>
<keyword evidence="9 20" id="KW-0378">Hydrolase</keyword>